<dbReference type="Pfam" id="PF06055">
    <property type="entry name" value="ExoD"/>
    <property type="match status" value="1"/>
</dbReference>
<gene>
    <name evidence="2" type="ORF">V6590_12860</name>
</gene>
<dbReference type="RefSeq" id="WP_335423704.1">
    <property type="nucleotide sequence ID" value="NZ_JBALHR010000007.1"/>
</dbReference>
<evidence type="ECO:0000313" key="3">
    <source>
        <dbReference type="Proteomes" id="UP001431963"/>
    </source>
</evidence>
<accession>A0ABU8BXU1</accession>
<protein>
    <submittedName>
        <fullName evidence="2">Exopolysaccharide biosynthesis protein</fullName>
    </submittedName>
</protein>
<keyword evidence="1" id="KW-0812">Transmembrane</keyword>
<keyword evidence="1" id="KW-1133">Transmembrane helix</keyword>
<comment type="caution">
    <text evidence="2">The sequence shown here is derived from an EMBL/GenBank/DDBJ whole genome shotgun (WGS) entry which is preliminary data.</text>
</comment>
<name>A0ABU8BXU1_9RHOB</name>
<proteinExistence type="predicted"/>
<dbReference type="PANTHER" id="PTHR41795">
    <property type="entry name" value="EXOPOLYSACCHARIDE SYNTHESIS PROTEIN"/>
    <property type="match status" value="1"/>
</dbReference>
<evidence type="ECO:0000313" key="2">
    <source>
        <dbReference type="EMBL" id="MEH7829043.1"/>
    </source>
</evidence>
<feature type="transmembrane region" description="Helical" evidence="1">
    <location>
        <begin position="180"/>
        <end position="202"/>
    </location>
</feature>
<dbReference type="PANTHER" id="PTHR41795:SF1">
    <property type="entry name" value="EXOPOLYSACCHARIDE SYNTHESIS PROTEIN"/>
    <property type="match status" value="1"/>
</dbReference>
<organism evidence="2 3">
    <name type="scientific">Gemmobacter denitrificans</name>
    <dbReference type="NCBI Taxonomy" id="3123040"/>
    <lineage>
        <taxon>Bacteria</taxon>
        <taxon>Pseudomonadati</taxon>
        <taxon>Pseudomonadota</taxon>
        <taxon>Alphaproteobacteria</taxon>
        <taxon>Rhodobacterales</taxon>
        <taxon>Paracoccaceae</taxon>
        <taxon>Gemmobacter</taxon>
    </lineage>
</organism>
<dbReference type="PIRSF" id="PIRSF033239">
    <property type="entry name" value="ExoD"/>
    <property type="match status" value="1"/>
</dbReference>
<sequence>MTAQDAEPMAAPALARRRFSELLEQFAADHPGERVSVADLLHAMEGRAIAALLFIFAFPNILPTPPGLAAVLGLPLIYLSFQLMLGRQPWLPRFIADRSMTRETFAMIVSRAMPVLNRAERMLRQRWWPLVSPMMERVLGGVCLALAVLLSLPIPLGNLMPSVAICVIALALLERDGFWVVLGLASTVAAFGWVGSIAYGLVKSVIFVVMNAF</sequence>
<keyword evidence="3" id="KW-1185">Reference proteome</keyword>
<dbReference type="EMBL" id="JBALHR010000007">
    <property type="protein sequence ID" value="MEH7829043.1"/>
    <property type="molecule type" value="Genomic_DNA"/>
</dbReference>
<keyword evidence="1" id="KW-0472">Membrane</keyword>
<reference evidence="2" key="1">
    <citation type="submission" date="2024-02" db="EMBL/GenBank/DDBJ databases">
        <title>Genome sequences of strain Gemmobacter sp. JM10B15.</title>
        <authorList>
            <person name="Zhang M."/>
        </authorList>
    </citation>
    <scope>NUCLEOTIDE SEQUENCE</scope>
    <source>
        <strain evidence="2">JM10B15</strain>
    </source>
</reference>
<feature type="transmembrane region" description="Helical" evidence="1">
    <location>
        <begin position="127"/>
        <end position="150"/>
    </location>
</feature>
<dbReference type="Proteomes" id="UP001431963">
    <property type="component" value="Unassembled WGS sequence"/>
</dbReference>
<evidence type="ECO:0000256" key="1">
    <source>
        <dbReference type="SAM" id="Phobius"/>
    </source>
</evidence>
<dbReference type="InterPro" id="IPR010331">
    <property type="entry name" value="ExoD"/>
</dbReference>